<evidence type="ECO:0000256" key="1">
    <source>
        <dbReference type="ARBA" id="ARBA00022465"/>
    </source>
</evidence>
<gene>
    <name evidence="5" type="primary">15</name>
    <name evidence="5" type="ORF">SEA_KRAKATAU_15</name>
</gene>
<evidence type="ECO:0000256" key="3">
    <source>
        <dbReference type="SAM" id="MobiDB-lite"/>
    </source>
</evidence>
<evidence type="ECO:0000256" key="2">
    <source>
        <dbReference type="SAM" id="Coils"/>
    </source>
</evidence>
<dbReference type="GO" id="GO:0098003">
    <property type="term" value="P:viral tail assembly"/>
    <property type="evidence" value="ECO:0007669"/>
    <property type="project" value="UniProtKB-KW"/>
</dbReference>
<dbReference type="PANTHER" id="PTHR38812">
    <property type="entry name" value="MU-LIKE PROPHAGE FLUMU PROTEIN GP42"/>
    <property type="match status" value="1"/>
</dbReference>
<evidence type="ECO:0000313" key="5">
    <source>
        <dbReference type="EMBL" id="AXH69790.1"/>
    </source>
</evidence>
<dbReference type="Pfam" id="PF20155">
    <property type="entry name" value="TMP_3"/>
    <property type="match status" value="1"/>
</dbReference>
<dbReference type="InterPro" id="IPR053058">
    <property type="entry name" value="Mulikevirus_tape_measure"/>
</dbReference>
<feature type="domain" description="Tape measure protein N-terminal" evidence="4">
    <location>
        <begin position="158"/>
        <end position="331"/>
    </location>
</feature>
<accession>A0A345MGV9</accession>
<name>A0A345MGV9_9CAUD</name>
<keyword evidence="1" id="KW-1245">Viral tail assembly</keyword>
<feature type="compositionally biased region" description="Low complexity" evidence="3">
    <location>
        <begin position="532"/>
        <end position="546"/>
    </location>
</feature>
<sequence length="1174" mass="119169">MPIYVDIISRLDERAAAVAAKNIEREMEAAGARAGSSAGRAIGENVGREAAAAGRNAGEQLSREVDRATRQAGSRIVDGFSSHGVSAGRGFGSSFGSSLVSSLPVAGRFSAALSGYEGAASKAGALAGRALGTAFTAAATGIIGAAGVALFKGFDRYKSLDATSHRLAAMGNSAEQVKTIMSDINEVVVGTPIALDEAAKAATQFLAGGVKQGRPLQAALTAIADAAGASGQKFGDLAVIFNQVFNKGKLQAEEMLQLNERGINVQAALQKEFGLTSAEIQKMSKDGTISFGMLVQAIEGQFGGMSKKLADTVDGALSNMNAAVGRVGANFISALFGDPLDTTEGPGALAKSINNVTDKLNDLNAWIVAHKDDIKRTFEEAAETAQDLWDALSSVVEMLDRIGISVGDVVTAFVAWKSIAGITALTQSLSTVSTTLAGLPATADKSAKGISAALSRVAVPAWLAFLVAQNGPEIEQAIQNAIPGAENWNHSNTPDQLGRSAREWWDRNIQGGTGVDPQPSPLPQLGGGSGPGTPTVGGIPIPGLVGTNSNGPASPFGNLPGQVPLDVSVEDRRGRRGGGAPGSDGAPADGPLADLFPGAVGAADGGSGSGPKLPDAPVLPYDTTLPPGIAGMPPDAAVFSAESSYLDARHKLAEKRARAAQLEQSTEATEEDRLKARNDVIEAERDLQAAEMRMSDARANQYEKLTKQTDKHVKDLGQIGAQLDQDFGISKGLAGIAENITKFVANLAAAPLLGQLQAISAYNPTQGGHGLMGVLGAQGVFGPQYQNNQYDRGSYPSAGATGVSMTPIGAYPGDAALLANVPAGRYTQEQRGDLTQGLADCSSAVEDLVNLMDGRPTTGASMSTHNADEWLTARGFVKGMGGPGDFRVGFNSSHMQATLPGGTPFNWGSDSAAARRGIGGTGADDPSFTSHYYRPVTSVPGGSAAAAGAPGLYSPQNTNPALNNPPAPVSSGAWAPNPAPLPTTGGGGGPMAAGAPQGLFTGGPTNTTNIGANVAPYAGSGSGGIGMDGGGALGMAVQAGGMALDAMAPGAGQAAQTGVKLINRAIEYGGQVAAIGAQGLMETFLPTGGSDLANNNWITRIAGGLAGAAPALPNLAGQASQQRKDIDPQATGQGQTQVNQGDTNITVNNQRATEDGTGRDIAYHLQNQYVMPGG</sequence>
<feature type="compositionally biased region" description="Low complexity" evidence="3">
    <location>
        <begin position="583"/>
        <end position="602"/>
    </location>
</feature>
<dbReference type="InterPro" id="IPR013491">
    <property type="entry name" value="Tape_meas_N"/>
</dbReference>
<dbReference type="GeneID" id="60330408"/>
<protein>
    <submittedName>
        <fullName evidence="5">Tape measure protein</fullName>
    </submittedName>
</protein>
<dbReference type="Proteomes" id="UP000259060">
    <property type="component" value="Segment"/>
</dbReference>
<dbReference type="NCBIfam" id="TIGR02675">
    <property type="entry name" value="tape_meas_nterm"/>
    <property type="match status" value="1"/>
</dbReference>
<dbReference type="EMBL" id="MH590598">
    <property type="protein sequence ID" value="AXH69790.1"/>
    <property type="molecule type" value="Genomic_DNA"/>
</dbReference>
<dbReference type="KEGG" id="vg:60330408"/>
<keyword evidence="2" id="KW-0175">Coiled coil</keyword>
<organism evidence="5 6">
    <name type="scientific">Mycobacterium phage Krakatau</name>
    <dbReference type="NCBI Taxonomy" id="2283296"/>
    <lineage>
        <taxon>Viruses</taxon>
        <taxon>Duplodnaviria</taxon>
        <taxon>Heunggongvirae</taxon>
        <taxon>Uroviricota</taxon>
        <taxon>Caudoviricetes</taxon>
        <taxon>Gracegardnervirinae</taxon>
        <taxon>Cheoctovirus</taxon>
        <taxon>Cheoctovirus krakatau</taxon>
    </lineage>
</organism>
<reference evidence="6" key="1">
    <citation type="submission" date="2018-07" db="EMBL/GenBank/DDBJ databases">
        <authorList>
            <person name="Quirk P.G."/>
            <person name="Krulwich T.A."/>
        </authorList>
    </citation>
    <scope>NUCLEOTIDE SEQUENCE [LARGE SCALE GENOMIC DNA]</scope>
</reference>
<dbReference type="RefSeq" id="YP_009958871.1">
    <property type="nucleotide sequence ID" value="NC_051675.1"/>
</dbReference>
<feature type="compositionally biased region" description="Low complexity" evidence="3">
    <location>
        <begin position="944"/>
        <end position="962"/>
    </location>
</feature>
<proteinExistence type="predicted"/>
<feature type="region of interest" description="Disordered" evidence="3">
    <location>
        <begin position="944"/>
        <end position="991"/>
    </location>
</feature>
<keyword evidence="6" id="KW-1185">Reference proteome</keyword>
<evidence type="ECO:0000259" key="4">
    <source>
        <dbReference type="Pfam" id="PF20155"/>
    </source>
</evidence>
<evidence type="ECO:0000313" key="6">
    <source>
        <dbReference type="Proteomes" id="UP000259060"/>
    </source>
</evidence>
<feature type="coiled-coil region" evidence="2">
    <location>
        <begin position="645"/>
        <end position="700"/>
    </location>
</feature>
<keyword evidence="1" id="KW-1188">Viral release from host cell</keyword>
<dbReference type="PANTHER" id="PTHR38812:SF2">
    <property type="entry name" value="MU-LIKE PROPHAGE FLUMU PROTEIN GP42"/>
    <property type="match status" value="1"/>
</dbReference>
<feature type="region of interest" description="Disordered" evidence="3">
    <location>
        <begin position="508"/>
        <end position="616"/>
    </location>
</feature>